<organism evidence="11 12">
    <name type="scientific">Chitinophaga eiseniae</name>
    <dbReference type="NCBI Taxonomy" id="634771"/>
    <lineage>
        <taxon>Bacteria</taxon>
        <taxon>Pseudomonadati</taxon>
        <taxon>Bacteroidota</taxon>
        <taxon>Chitinophagia</taxon>
        <taxon>Chitinophagales</taxon>
        <taxon>Chitinophagaceae</taxon>
        <taxon>Chitinophaga</taxon>
    </lineage>
</organism>
<dbReference type="STRING" id="634771.SAMN04488128_11120"/>
<evidence type="ECO:0000313" key="12">
    <source>
        <dbReference type="Proteomes" id="UP000190367"/>
    </source>
</evidence>
<dbReference type="RefSeq" id="WP_078673369.1">
    <property type="nucleotide sequence ID" value="NZ_FUWZ01000011.1"/>
</dbReference>
<keyword evidence="4" id="KW-0547">Nucleotide-binding</keyword>
<dbReference type="InterPro" id="IPR027417">
    <property type="entry name" value="P-loop_NTPase"/>
</dbReference>
<feature type="transmembrane region" description="Helical" evidence="8">
    <location>
        <begin position="274"/>
        <end position="296"/>
    </location>
</feature>
<keyword evidence="3 8" id="KW-0812">Transmembrane</keyword>
<dbReference type="GO" id="GO:1904680">
    <property type="term" value="F:peptide transmembrane transporter activity"/>
    <property type="evidence" value="ECO:0007669"/>
    <property type="project" value="InterPro"/>
</dbReference>
<keyword evidence="6 8" id="KW-1133">Transmembrane helix</keyword>
<evidence type="ECO:0000256" key="2">
    <source>
        <dbReference type="ARBA" id="ARBA00022448"/>
    </source>
</evidence>
<dbReference type="SMART" id="SM00382">
    <property type="entry name" value="AAA"/>
    <property type="match status" value="1"/>
</dbReference>
<dbReference type="InterPro" id="IPR050095">
    <property type="entry name" value="ECF_ABC_transporter_ATP-bd"/>
</dbReference>
<dbReference type="InterPro" id="IPR003593">
    <property type="entry name" value="AAA+_ATPase"/>
</dbReference>
<feature type="transmembrane region" description="Helical" evidence="8">
    <location>
        <begin position="54"/>
        <end position="75"/>
    </location>
</feature>
<dbReference type="Gene3D" id="3.40.50.300">
    <property type="entry name" value="P-loop containing nucleotide triphosphate hydrolases"/>
    <property type="match status" value="1"/>
</dbReference>
<comment type="subcellular location">
    <subcellularLocation>
        <location evidence="1">Cell membrane</location>
        <topology evidence="1">Multi-pass membrane protein</topology>
    </subcellularLocation>
</comment>
<feature type="transmembrane region" description="Helical" evidence="8">
    <location>
        <begin position="20"/>
        <end position="42"/>
    </location>
</feature>
<evidence type="ECO:0000256" key="7">
    <source>
        <dbReference type="ARBA" id="ARBA00023136"/>
    </source>
</evidence>
<dbReference type="InterPro" id="IPR036640">
    <property type="entry name" value="ABC1_TM_sf"/>
</dbReference>
<dbReference type="Gene3D" id="1.20.1560.10">
    <property type="entry name" value="ABC transporter type 1, transmembrane domain"/>
    <property type="match status" value="1"/>
</dbReference>
<keyword evidence="7 8" id="KW-0472">Membrane</keyword>
<evidence type="ECO:0000256" key="1">
    <source>
        <dbReference type="ARBA" id="ARBA00004651"/>
    </source>
</evidence>
<dbReference type="GO" id="GO:0140359">
    <property type="term" value="F:ABC-type transporter activity"/>
    <property type="evidence" value="ECO:0007669"/>
    <property type="project" value="InterPro"/>
</dbReference>
<dbReference type="EMBL" id="FUWZ01000011">
    <property type="protein sequence ID" value="SKA48310.1"/>
    <property type="molecule type" value="Genomic_DNA"/>
</dbReference>
<dbReference type="Pfam" id="PF00005">
    <property type="entry name" value="ABC_tran"/>
    <property type="match status" value="1"/>
</dbReference>
<accession>A0A1T4U6T5</accession>
<dbReference type="InterPro" id="IPR011527">
    <property type="entry name" value="ABC1_TM_dom"/>
</dbReference>
<evidence type="ECO:0000256" key="3">
    <source>
        <dbReference type="ARBA" id="ARBA00022692"/>
    </source>
</evidence>
<dbReference type="GO" id="GO:0043190">
    <property type="term" value="C:ATP-binding cassette (ABC) transporter complex"/>
    <property type="evidence" value="ECO:0007669"/>
    <property type="project" value="TreeGrafter"/>
</dbReference>
<dbReference type="SUPFAM" id="SSF90123">
    <property type="entry name" value="ABC transporter transmembrane region"/>
    <property type="match status" value="1"/>
</dbReference>
<dbReference type="GO" id="GO:0016887">
    <property type="term" value="F:ATP hydrolysis activity"/>
    <property type="evidence" value="ECO:0007669"/>
    <property type="project" value="InterPro"/>
</dbReference>
<dbReference type="AlphaFoldDB" id="A0A1T4U6T5"/>
<keyword evidence="2" id="KW-0813">Transport</keyword>
<evidence type="ECO:0000259" key="10">
    <source>
        <dbReference type="PROSITE" id="PS50929"/>
    </source>
</evidence>
<evidence type="ECO:0000256" key="8">
    <source>
        <dbReference type="SAM" id="Phobius"/>
    </source>
</evidence>
<dbReference type="GO" id="GO:0015833">
    <property type="term" value="P:peptide transport"/>
    <property type="evidence" value="ECO:0007669"/>
    <property type="project" value="InterPro"/>
</dbReference>
<dbReference type="GO" id="GO:0005524">
    <property type="term" value="F:ATP binding"/>
    <property type="evidence" value="ECO:0007669"/>
    <property type="project" value="UniProtKB-KW"/>
</dbReference>
<evidence type="ECO:0000256" key="5">
    <source>
        <dbReference type="ARBA" id="ARBA00022840"/>
    </source>
</evidence>
<dbReference type="PROSITE" id="PS50893">
    <property type="entry name" value="ABC_TRANSPORTER_2"/>
    <property type="match status" value="1"/>
</dbReference>
<feature type="domain" description="ABC transmembrane type-1" evidence="10">
    <location>
        <begin position="19"/>
        <end position="297"/>
    </location>
</feature>
<sequence length="551" mass="61888">MKKLMRLTLQHTGPGRLMLYTLLGILSGISSFLFISLVNKAVGLLLDETFTENQLVFCAGFLLTVGLFVGLKFLLARSIIRMSQETLWSLRNDILSSVLKAGYQQLNAHRIRIRSALLNDVYTLTDASMSVIGFSTSLILSVACLLYLLSISWSLFLITLLVAAGGIVLYRWNTNKTLGHFKNARVLEDNFVRECDDILDGFREIYLEPAKGRVVYRRISVDIAGKSIASNTIAYRGFVNNQMTGQVLFYILIAAVLLFLGKALHISLADTISFIFTLLYLVGALETIMVMLPVLARASVAAGSIIELREFMSDTSSDTEEKTILPARAEAVPFSCLGLQHVVFSYPHNENIFRVGPVRIEINRGDIVFIHGGNGSGKTTLLYLMLGLYVPDAGELTLNNEPVDRDNYAAYRNNFSAVFSDFYLFNNISGWPGMNLERWEEYLHLFELEGKVKLEGSCFSTTDLSTGQRKRLALIVGLMEGKPILMLDEWAADQDPYFRKKFYMEILPQLKADGFTIIAITHDDKYYHCADYIYKMEHGRLINETVGVAQH</sequence>
<proteinExistence type="predicted"/>
<dbReference type="PANTHER" id="PTHR43553:SF11">
    <property type="entry name" value="ABC TRANSPORTER ATP-BINDING_PERMEASE PROTEIN YOJI"/>
    <property type="match status" value="1"/>
</dbReference>
<dbReference type="OrthoDB" id="846150at2"/>
<keyword evidence="5 11" id="KW-0067">ATP-binding</keyword>
<feature type="transmembrane region" description="Helical" evidence="8">
    <location>
        <begin position="131"/>
        <end position="149"/>
    </location>
</feature>
<dbReference type="NCBIfam" id="TIGR01194">
    <property type="entry name" value="cyc_pep_trnsptr"/>
    <property type="match status" value="1"/>
</dbReference>
<feature type="transmembrane region" description="Helical" evidence="8">
    <location>
        <begin position="247"/>
        <end position="268"/>
    </location>
</feature>
<name>A0A1T4U6T5_9BACT</name>
<dbReference type="SUPFAM" id="SSF52540">
    <property type="entry name" value="P-loop containing nucleoside triphosphate hydrolases"/>
    <property type="match status" value="1"/>
</dbReference>
<dbReference type="PROSITE" id="PS50929">
    <property type="entry name" value="ABC_TM1F"/>
    <property type="match status" value="1"/>
</dbReference>
<evidence type="ECO:0000259" key="9">
    <source>
        <dbReference type="PROSITE" id="PS50893"/>
    </source>
</evidence>
<dbReference type="InterPro" id="IPR005898">
    <property type="entry name" value="Cyc_pep_transpt_SyrD/YojI"/>
</dbReference>
<evidence type="ECO:0000256" key="4">
    <source>
        <dbReference type="ARBA" id="ARBA00022741"/>
    </source>
</evidence>
<gene>
    <name evidence="11" type="ORF">SAMN04488128_11120</name>
</gene>
<evidence type="ECO:0000313" key="11">
    <source>
        <dbReference type="EMBL" id="SKA48310.1"/>
    </source>
</evidence>
<feature type="domain" description="ABC transporter" evidence="9">
    <location>
        <begin position="337"/>
        <end position="551"/>
    </location>
</feature>
<evidence type="ECO:0000256" key="6">
    <source>
        <dbReference type="ARBA" id="ARBA00022989"/>
    </source>
</evidence>
<dbReference type="Proteomes" id="UP000190367">
    <property type="component" value="Unassembled WGS sequence"/>
</dbReference>
<keyword evidence="12" id="KW-1185">Reference proteome</keyword>
<dbReference type="InterPro" id="IPR003439">
    <property type="entry name" value="ABC_transporter-like_ATP-bd"/>
</dbReference>
<protein>
    <submittedName>
        <fullName evidence="11">Putative ATP-binding cassette transporter</fullName>
    </submittedName>
</protein>
<reference evidence="12" key="1">
    <citation type="submission" date="2017-02" db="EMBL/GenBank/DDBJ databases">
        <authorList>
            <person name="Varghese N."/>
            <person name="Submissions S."/>
        </authorList>
    </citation>
    <scope>NUCLEOTIDE SEQUENCE [LARGE SCALE GENOMIC DNA]</scope>
    <source>
        <strain evidence="12">DSM 22224</strain>
    </source>
</reference>
<feature type="transmembrane region" description="Helical" evidence="8">
    <location>
        <begin position="155"/>
        <end position="172"/>
    </location>
</feature>
<dbReference type="PANTHER" id="PTHR43553">
    <property type="entry name" value="HEAVY METAL TRANSPORTER"/>
    <property type="match status" value="1"/>
</dbReference>